<accession>A0A6V8LC33</accession>
<dbReference type="InterPro" id="IPR046532">
    <property type="entry name" value="DUF6597"/>
</dbReference>
<sequence>MYEERPSRLPGAVVWRRTPEPEARDARVLPDGCMDLLWWRGEIVVAGPDTVAKVASIRPGDHLVGLRFPPGVAPVVLGIPAQELRDARVPLAALWPAREVRSAVDALAAAPGRALEALAADRLATTGGPDPAIAPIVARLRAGNTVAAVADEVGLSERQLHRRSLAAFGYGPKTLARILRMERALELARAGTPLATVAAVSGYADQAHLSREVQALAGVSLRTLSATA</sequence>
<dbReference type="GO" id="GO:0003700">
    <property type="term" value="F:DNA-binding transcription factor activity"/>
    <property type="evidence" value="ECO:0007669"/>
    <property type="project" value="InterPro"/>
</dbReference>
<keyword evidence="6" id="KW-1185">Reference proteome</keyword>
<dbReference type="GO" id="GO:0043565">
    <property type="term" value="F:sequence-specific DNA binding"/>
    <property type="evidence" value="ECO:0007669"/>
    <property type="project" value="InterPro"/>
</dbReference>
<evidence type="ECO:0000256" key="2">
    <source>
        <dbReference type="ARBA" id="ARBA00023125"/>
    </source>
</evidence>
<reference evidence="5 6" key="2">
    <citation type="submission" date="2020-03" db="EMBL/GenBank/DDBJ databases">
        <authorList>
            <person name="Ichikawa N."/>
            <person name="Kimura A."/>
            <person name="Kitahashi Y."/>
            <person name="Uohara A."/>
        </authorList>
    </citation>
    <scope>NUCLEOTIDE SEQUENCE [LARGE SCALE GENOMIC DNA]</scope>
    <source>
        <strain evidence="5 6">NBRC 108638</strain>
    </source>
</reference>
<name>A0A6V8LC33_9ACTN</name>
<organism evidence="5 6">
    <name type="scientific">Phytohabitans rumicis</name>
    <dbReference type="NCBI Taxonomy" id="1076125"/>
    <lineage>
        <taxon>Bacteria</taxon>
        <taxon>Bacillati</taxon>
        <taxon>Actinomycetota</taxon>
        <taxon>Actinomycetes</taxon>
        <taxon>Micromonosporales</taxon>
        <taxon>Micromonosporaceae</taxon>
    </lineage>
</organism>
<keyword evidence="2" id="KW-0238">DNA-binding</keyword>
<evidence type="ECO:0000256" key="3">
    <source>
        <dbReference type="ARBA" id="ARBA00023163"/>
    </source>
</evidence>
<evidence type="ECO:0000256" key="1">
    <source>
        <dbReference type="ARBA" id="ARBA00023015"/>
    </source>
</evidence>
<dbReference type="PANTHER" id="PTHR46796:SF15">
    <property type="entry name" value="BLL1074 PROTEIN"/>
    <property type="match status" value="1"/>
</dbReference>
<protein>
    <submittedName>
        <fullName evidence="5">AraC family transcriptional regulator</fullName>
    </submittedName>
</protein>
<dbReference type="Pfam" id="PF20240">
    <property type="entry name" value="DUF6597"/>
    <property type="match status" value="1"/>
</dbReference>
<dbReference type="Proteomes" id="UP000482960">
    <property type="component" value="Unassembled WGS sequence"/>
</dbReference>
<dbReference type="InterPro" id="IPR018060">
    <property type="entry name" value="HTH_AraC"/>
</dbReference>
<evidence type="ECO:0000259" key="4">
    <source>
        <dbReference type="PROSITE" id="PS01124"/>
    </source>
</evidence>
<dbReference type="Gene3D" id="1.10.10.60">
    <property type="entry name" value="Homeodomain-like"/>
    <property type="match status" value="1"/>
</dbReference>
<evidence type="ECO:0000313" key="5">
    <source>
        <dbReference type="EMBL" id="GFJ94752.1"/>
    </source>
</evidence>
<keyword evidence="3" id="KW-0804">Transcription</keyword>
<dbReference type="SMART" id="SM00342">
    <property type="entry name" value="HTH_ARAC"/>
    <property type="match status" value="1"/>
</dbReference>
<dbReference type="EMBL" id="BLPG01000001">
    <property type="protein sequence ID" value="GFJ94752.1"/>
    <property type="molecule type" value="Genomic_DNA"/>
</dbReference>
<dbReference type="PROSITE" id="PS00041">
    <property type="entry name" value="HTH_ARAC_FAMILY_1"/>
    <property type="match status" value="1"/>
</dbReference>
<dbReference type="InterPro" id="IPR018062">
    <property type="entry name" value="HTH_AraC-typ_CS"/>
</dbReference>
<feature type="domain" description="HTH araC/xylS-type" evidence="4">
    <location>
        <begin position="130"/>
        <end position="227"/>
    </location>
</feature>
<evidence type="ECO:0000313" key="6">
    <source>
        <dbReference type="Proteomes" id="UP000482960"/>
    </source>
</evidence>
<dbReference type="PANTHER" id="PTHR46796">
    <property type="entry name" value="HTH-TYPE TRANSCRIPTIONAL ACTIVATOR RHAS-RELATED"/>
    <property type="match status" value="1"/>
</dbReference>
<dbReference type="InterPro" id="IPR050204">
    <property type="entry name" value="AraC_XylS_family_regulators"/>
</dbReference>
<proteinExistence type="predicted"/>
<dbReference type="AlphaFoldDB" id="A0A6V8LC33"/>
<dbReference type="Pfam" id="PF12833">
    <property type="entry name" value="HTH_18"/>
    <property type="match status" value="1"/>
</dbReference>
<comment type="caution">
    <text evidence="5">The sequence shown here is derived from an EMBL/GenBank/DDBJ whole genome shotgun (WGS) entry which is preliminary data.</text>
</comment>
<reference evidence="5 6" key="1">
    <citation type="submission" date="2020-03" db="EMBL/GenBank/DDBJ databases">
        <title>Whole genome shotgun sequence of Phytohabitans rumicis NBRC 108638.</title>
        <authorList>
            <person name="Komaki H."/>
            <person name="Tamura T."/>
        </authorList>
    </citation>
    <scope>NUCLEOTIDE SEQUENCE [LARGE SCALE GENOMIC DNA]</scope>
    <source>
        <strain evidence="5 6">NBRC 108638</strain>
    </source>
</reference>
<dbReference type="RefSeq" id="WP_173082005.1">
    <property type="nucleotide sequence ID" value="NZ_BAABJB010000036.1"/>
</dbReference>
<keyword evidence="1" id="KW-0805">Transcription regulation</keyword>
<dbReference type="PROSITE" id="PS01124">
    <property type="entry name" value="HTH_ARAC_FAMILY_2"/>
    <property type="match status" value="1"/>
</dbReference>
<gene>
    <name evidence="5" type="ORF">Prum_083940</name>
</gene>